<name>A0A3B0YVZ9_9ZZZZ</name>
<accession>A0A3B0YVZ9</accession>
<reference evidence="1" key="1">
    <citation type="submission" date="2018-06" db="EMBL/GenBank/DDBJ databases">
        <authorList>
            <person name="Zhirakovskaya E."/>
        </authorList>
    </citation>
    <scope>NUCLEOTIDE SEQUENCE</scope>
</reference>
<protein>
    <submittedName>
        <fullName evidence="1">Uncharacterized protein</fullName>
    </submittedName>
</protein>
<sequence>MYVFDQGLLNMRSKSHMMIHFLLILNADLMNSLCNENLVLYQVVI</sequence>
<dbReference type="EMBL" id="UOFL01000041">
    <property type="protein sequence ID" value="VAW73094.1"/>
    <property type="molecule type" value="Genomic_DNA"/>
</dbReference>
<evidence type="ECO:0000313" key="1">
    <source>
        <dbReference type="EMBL" id="VAW73094.1"/>
    </source>
</evidence>
<proteinExistence type="predicted"/>
<dbReference type="AlphaFoldDB" id="A0A3B0YVZ9"/>
<gene>
    <name evidence="1" type="ORF">MNBD_GAMMA12-513</name>
</gene>
<organism evidence="1">
    <name type="scientific">hydrothermal vent metagenome</name>
    <dbReference type="NCBI Taxonomy" id="652676"/>
    <lineage>
        <taxon>unclassified sequences</taxon>
        <taxon>metagenomes</taxon>
        <taxon>ecological metagenomes</taxon>
    </lineage>
</organism>